<evidence type="ECO:0000313" key="3">
    <source>
        <dbReference type="EMBL" id="GBH35220.1"/>
    </source>
</evidence>
<dbReference type="EMBL" id="BGKI01000012">
    <property type="protein sequence ID" value="GBH35220.1"/>
    <property type="molecule type" value="Genomic_DNA"/>
</dbReference>
<name>A0A2S2KU75_9ARCH</name>
<dbReference type="PANTHER" id="PTHR12126:SF11">
    <property type="entry name" value="NADH DEHYDROGENASE [UBIQUINONE] 1 ALPHA SUBCOMPLEX SUBUNIT 9, MITOCHONDRIAL"/>
    <property type="match status" value="1"/>
</dbReference>
<dbReference type="Proteomes" id="UP000245829">
    <property type="component" value="Unassembled WGS sequence"/>
</dbReference>
<comment type="caution">
    <text evidence="3">The sequence shown here is derived from an EMBL/GenBank/DDBJ whole genome shotgun (WGS) entry which is preliminary data.</text>
</comment>
<gene>
    <name evidence="3" type="ORF">NZNM25_20110</name>
</gene>
<evidence type="ECO:0000256" key="1">
    <source>
        <dbReference type="SAM" id="Phobius"/>
    </source>
</evidence>
<dbReference type="GO" id="GO:0044877">
    <property type="term" value="F:protein-containing complex binding"/>
    <property type="evidence" value="ECO:0007669"/>
    <property type="project" value="TreeGrafter"/>
</dbReference>
<keyword evidence="1" id="KW-0472">Membrane</keyword>
<dbReference type="SUPFAM" id="SSF51735">
    <property type="entry name" value="NAD(P)-binding Rossmann-fold domains"/>
    <property type="match status" value="1"/>
</dbReference>
<keyword evidence="4" id="KW-1185">Reference proteome</keyword>
<dbReference type="InterPro" id="IPR001509">
    <property type="entry name" value="Epimerase_deHydtase"/>
</dbReference>
<keyword evidence="1" id="KW-0812">Transmembrane</keyword>
<dbReference type="PANTHER" id="PTHR12126">
    <property type="entry name" value="NADH-UBIQUINONE OXIDOREDUCTASE 39 KDA SUBUNIT-RELATED"/>
    <property type="match status" value="1"/>
</dbReference>
<reference evidence="3 4" key="1">
    <citation type="submission" date="2018-05" db="EMBL/GenBank/DDBJ databases">
        <title>genome sequencing of Nitrosopumilus sp. NM25.</title>
        <authorList>
            <person name="Mori K."/>
            <person name="Nakagawa T."/>
        </authorList>
    </citation>
    <scope>NUCLEOTIDE SEQUENCE [LARGE SCALE GENOMIC DNA]</scope>
    <source>
        <strain evidence="3 4">NM25</strain>
    </source>
</reference>
<dbReference type="AlphaFoldDB" id="A0A2S2KU75"/>
<dbReference type="Gene3D" id="3.40.50.720">
    <property type="entry name" value="NAD(P)-binding Rossmann-like Domain"/>
    <property type="match status" value="1"/>
</dbReference>
<evidence type="ECO:0000313" key="4">
    <source>
        <dbReference type="Proteomes" id="UP000245829"/>
    </source>
</evidence>
<dbReference type="InterPro" id="IPR036291">
    <property type="entry name" value="NAD(P)-bd_dom_sf"/>
</dbReference>
<evidence type="ECO:0000259" key="2">
    <source>
        <dbReference type="Pfam" id="PF01370"/>
    </source>
</evidence>
<feature type="transmembrane region" description="Helical" evidence="1">
    <location>
        <begin position="110"/>
        <end position="128"/>
    </location>
</feature>
<keyword evidence="1" id="KW-1133">Transmembrane helix</keyword>
<dbReference type="Pfam" id="PF01370">
    <property type="entry name" value="Epimerase"/>
    <property type="match status" value="1"/>
</dbReference>
<proteinExistence type="predicted"/>
<dbReference type="InterPro" id="IPR051207">
    <property type="entry name" value="ComplexI_NDUFA9_subunit"/>
</dbReference>
<protein>
    <recommendedName>
        <fullName evidence="2">NAD-dependent epimerase/dehydratase domain-containing protein</fullName>
    </recommendedName>
</protein>
<sequence>MKDIMNKLRKIVVTGATGFVSRNLRKYLSEQNIELVSISRKNFNQFKNETKIISENYEEKKLLKKIKNSDALVHLIGIGKQSVNIDYERTNVEFTSHMVNLSKKAKIKKIVYLSGLGVSATTSLGYFISKYQAEKIIIDSGINYTIFRPSFIVGKDDLLTKSLHKQIKKGLIKIPGSGNYKIQPIHINDVVKIIFKSITETKYRNRIIDLVGPDNISFEEYVRLFSKRTNTRIKKINLEDSYHDAITNPKSDFGIDDLNILIGNFRGNHNKLKKLTGINFESVVELLESSRLL</sequence>
<feature type="domain" description="NAD-dependent epimerase/dehydratase" evidence="2">
    <location>
        <begin position="11"/>
        <end position="200"/>
    </location>
</feature>
<accession>A0A2S2KU75</accession>
<organism evidence="3 4">
    <name type="scientific">Nitrosopumilus zosterae</name>
    <dbReference type="NCBI Taxonomy" id="718286"/>
    <lineage>
        <taxon>Archaea</taxon>
        <taxon>Nitrososphaerota</taxon>
        <taxon>Nitrososphaeria</taxon>
        <taxon>Nitrosopumilales</taxon>
        <taxon>Nitrosopumilaceae</taxon>
        <taxon>Nitrosopumilus</taxon>
    </lineage>
</organism>